<keyword evidence="1" id="KW-0472">Membrane</keyword>
<feature type="non-terminal residue" evidence="2">
    <location>
        <position position="1"/>
    </location>
</feature>
<organism evidence="2 3">
    <name type="scientific">Candidatus Phocaeicola excrementipullorum</name>
    <dbReference type="NCBI Taxonomy" id="2838731"/>
    <lineage>
        <taxon>Bacteria</taxon>
        <taxon>Pseudomonadati</taxon>
        <taxon>Bacteroidota</taxon>
        <taxon>Bacteroidia</taxon>
        <taxon>Bacteroidales</taxon>
        <taxon>Bacteroidaceae</taxon>
        <taxon>Phocaeicola</taxon>
    </lineage>
</organism>
<evidence type="ECO:0000313" key="2">
    <source>
        <dbReference type="EMBL" id="MBU3857129.1"/>
    </source>
</evidence>
<evidence type="ECO:0000313" key="3">
    <source>
        <dbReference type="Proteomes" id="UP000784286"/>
    </source>
</evidence>
<name>A0A948X3W8_9BACT</name>
<keyword evidence="1" id="KW-0812">Transmembrane</keyword>
<reference evidence="2" key="2">
    <citation type="submission" date="2021-04" db="EMBL/GenBank/DDBJ databases">
        <authorList>
            <person name="Gilroy R."/>
        </authorList>
    </citation>
    <scope>NUCLEOTIDE SEQUENCE</scope>
    <source>
        <strain evidence="2">8470</strain>
    </source>
</reference>
<dbReference type="AlphaFoldDB" id="A0A948X3W8"/>
<evidence type="ECO:0000256" key="1">
    <source>
        <dbReference type="SAM" id="Phobius"/>
    </source>
</evidence>
<gene>
    <name evidence="2" type="ORF">H9928_11420</name>
</gene>
<dbReference type="Proteomes" id="UP000784286">
    <property type="component" value="Unassembled WGS sequence"/>
</dbReference>
<comment type="caution">
    <text evidence="2">The sequence shown here is derived from an EMBL/GenBank/DDBJ whole genome shotgun (WGS) entry which is preliminary data.</text>
</comment>
<reference evidence="2" key="1">
    <citation type="journal article" date="2021" name="PeerJ">
        <title>Extensive microbial diversity within the chicken gut microbiome revealed by metagenomics and culture.</title>
        <authorList>
            <person name="Gilroy R."/>
            <person name="Ravi A."/>
            <person name="Getino M."/>
            <person name="Pursley I."/>
            <person name="Horton D.L."/>
            <person name="Alikhan N.F."/>
            <person name="Baker D."/>
            <person name="Gharbi K."/>
            <person name="Hall N."/>
            <person name="Watson M."/>
            <person name="Adriaenssens E.M."/>
            <person name="Foster-Nyarko E."/>
            <person name="Jarju S."/>
            <person name="Secka A."/>
            <person name="Antonio M."/>
            <person name="Oren A."/>
            <person name="Chaudhuri R.R."/>
            <person name="La Ragione R."/>
            <person name="Hildebrand F."/>
            <person name="Pallen M.J."/>
        </authorList>
    </citation>
    <scope>NUCLEOTIDE SEQUENCE</scope>
    <source>
        <strain evidence="2">8470</strain>
    </source>
</reference>
<sequence length="76" mass="9077">RKRIHQAKKNFLEKFKTVSNCHVKALTENVPERRDLSGWISLYFLSVFRYFMFHGSLIGSRSLACRPHLSYRMPFK</sequence>
<accession>A0A948X3W8</accession>
<proteinExistence type="predicted"/>
<dbReference type="EMBL" id="JAHLFJ010000101">
    <property type="protein sequence ID" value="MBU3857129.1"/>
    <property type="molecule type" value="Genomic_DNA"/>
</dbReference>
<feature type="transmembrane region" description="Helical" evidence="1">
    <location>
        <begin position="36"/>
        <end position="53"/>
    </location>
</feature>
<protein>
    <submittedName>
        <fullName evidence="2">Uncharacterized protein</fullName>
    </submittedName>
</protein>
<keyword evidence="1" id="KW-1133">Transmembrane helix</keyword>